<dbReference type="EMBL" id="VJMG01000047">
    <property type="protein sequence ID" value="TRL37114.1"/>
    <property type="molecule type" value="Genomic_DNA"/>
</dbReference>
<dbReference type="AlphaFoldDB" id="A0A549T5I4"/>
<reference evidence="1 2" key="1">
    <citation type="submission" date="2019-07" db="EMBL/GenBank/DDBJ databases">
        <title>Ln-dependent methylotrophs.</title>
        <authorList>
            <person name="Tani A."/>
        </authorList>
    </citation>
    <scope>NUCLEOTIDE SEQUENCE [LARGE SCALE GENOMIC DNA]</scope>
    <source>
        <strain evidence="1 2">SM12</strain>
    </source>
</reference>
<accession>A0A549T5I4</accession>
<name>A0A549T5I4_9HYPH</name>
<keyword evidence="2" id="KW-1185">Reference proteome</keyword>
<gene>
    <name evidence="1" type="ORF">FNA46_16840</name>
</gene>
<organism evidence="1 2">
    <name type="scientific">Rhizobium straminoryzae</name>
    <dbReference type="NCBI Taxonomy" id="1387186"/>
    <lineage>
        <taxon>Bacteria</taxon>
        <taxon>Pseudomonadati</taxon>
        <taxon>Pseudomonadota</taxon>
        <taxon>Alphaproteobacteria</taxon>
        <taxon>Hyphomicrobiales</taxon>
        <taxon>Rhizobiaceae</taxon>
        <taxon>Rhizobium/Agrobacterium group</taxon>
        <taxon>Rhizobium</taxon>
    </lineage>
</organism>
<comment type="caution">
    <text evidence="1">The sequence shown here is derived from an EMBL/GenBank/DDBJ whole genome shotgun (WGS) entry which is preliminary data.</text>
</comment>
<dbReference type="Proteomes" id="UP000316801">
    <property type="component" value="Unassembled WGS sequence"/>
</dbReference>
<protein>
    <recommendedName>
        <fullName evidence="3">Nif11 family protein</fullName>
    </recommendedName>
</protein>
<dbReference type="RefSeq" id="WP_143126363.1">
    <property type="nucleotide sequence ID" value="NZ_VJMG01000047.1"/>
</dbReference>
<proteinExistence type="predicted"/>
<evidence type="ECO:0000313" key="1">
    <source>
        <dbReference type="EMBL" id="TRL37114.1"/>
    </source>
</evidence>
<evidence type="ECO:0008006" key="3">
    <source>
        <dbReference type="Google" id="ProtNLM"/>
    </source>
</evidence>
<sequence length="74" mass="8237">MAGNTTSNSVIEFYGAVRRDPLTMSQLASAPDIKTFMDMFIAEGHRHGFDLSEEMIEMVVGKIERRPMAANDNS</sequence>
<evidence type="ECO:0000313" key="2">
    <source>
        <dbReference type="Proteomes" id="UP000316801"/>
    </source>
</evidence>